<organism evidence="1 2">
    <name type="scientific">Micromonospora globispora</name>
    <dbReference type="NCBI Taxonomy" id="1450148"/>
    <lineage>
        <taxon>Bacteria</taxon>
        <taxon>Bacillati</taxon>
        <taxon>Actinomycetota</taxon>
        <taxon>Actinomycetes</taxon>
        <taxon>Micromonosporales</taxon>
        <taxon>Micromonosporaceae</taxon>
        <taxon>Micromonospora</taxon>
    </lineage>
</organism>
<name>A0A317KD68_9ACTN</name>
<dbReference type="Proteomes" id="UP000245683">
    <property type="component" value="Unassembled WGS sequence"/>
</dbReference>
<reference evidence="2" key="1">
    <citation type="submission" date="2018-05" db="EMBL/GenBank/DDBJ databases">
        <title>Micromonospora globispora sp. nov. and Micromonospora rugosa sp. nov., isolated from marine sediment.</title>
        <authorList>
            <person name="Carro L."/>
            <person name="Aysel V."/>
            <person name="Cetin D."/>
            <person name="Igual J.M."/>
            <person name="Klenk H.-P."/>
            <person name="Trujillo M.E."/>
            <person name="Sahin N."/>
        </authorList>
    </citation>
    <scope>NUCLEOTIDE SEQUENCE [LARGE SCALE GENOMIC DNA]</scope>
    <source>
        <strain evidence="2">S2904</strain>
    </source>
</reference>
<dbReference type="EMBL" id="QGSV01000106">
    <property type="protein sequence ID" value="PWU50633.1"/>
    <property type="molecule type" value="Genomic_DNA"/>
</dbReference>
<protein>
    <submittedName>
        <fullName evidence="1">Uncharacterized protein</fullName>
    </submittedName>
</protein>
<proteinExistence type="predicted"/>
<dbReference type="AlphaFoldDB" id="A0A317KD68"/>
<accession>A0A317KD68</accession>
<comment type="caution">
    <text evidence="1">The sequence shown here is derived from an EMBL/GenBank/DDBJ whole genome shotgun (WGS) entry which is preliminary data.</text>
</comment>
<evidence type="ECO:0000313" key="1">
    <source>
        <dbReference type="EMBL" id="PWU50633.1"/>
    </source>
</evidence>
<sequence>MAVLAGAFVEDGADPDGLVAPVVAGLGRSLDVSAQFAAAWRSIVGDRAELPEPVNEQTAFDAAITALTNRRRRLPWRRRPTGLSEYDAFVLAEGWFSSAQWALAATTLLQIAQVRTGFPSRGQLAEAVGRVAPLRPDLQCLDGLLEVLDDEQLVVLHRPSGRGFEVTISGVGDNFQLHTLLAATLSGDPAAGLLEGVAPDPSWVAAATDGPLQSDGGRIRGQFNLVDAYGEWIWNEGRPADIPVLDGRRVVVLDPPPYLWTWNIGRTYPMLHPEVRLDRVLPVDEAAGWLSRVAAPSKMKNRPGHVHIQRGAGDER</sequence>
<dbReference type="RefSeq" id="WP_109943790.1">
    <property type="nucleotide sequence ID" value="NZ_QGGF01000076.1"/>
</dbReference>
<keyword evidence="2" id="KW-1185">Reference proteome</keyword>
<evidence type="ECO:0000313" key="2">
    <source>
        <dbReference type="Proteomes" id="UP000245683"/>
    </source>
</evidence>
<dbReference type="OrthoDB" id="4308386at2"/>
<gene>
    <name evidence="1" type="ORF">DLJ46_06725</name>
</gene>